<dbReference type="PANTHER" id="PTHR45997">
    <property type="entry name" value="DNA LIGASE 4"/>
    <property type="match status" value="1"/>
</dbReference>
<dbReference type="InterPro" id="IPR016059">
    <property type="entry name" value="DNA_ligase_ATP-dep_CS"/>
</dbReference>
<dbReference type="GO" id="GO:0003677">
    <property type="term" value="F:DNA binding"/>
    <property type="evidence" value="ECO:0007669"/>
    <property type="project" value="InterPro"/>
</dbReference>
<dbReference type="PROSITE" id="PS00333">
    <property type="entry name" value="DNA_LIGASE_A2"/>
    <property type="match status" value="1"/>
</dbReference>
<dbReference type="GO" id="GO:0006310">
    <property type="term" value="P:DNA recombination"/>
    <property type="evidence" value="ECO:0007669"/>
    <property type="project" value="InterPro"/>
</dbReference>
<proteinExistence type="predicted"/>
<dbReference type="PROSITE" id="PS50160">
    <property type="entry name" value="DNA_LIGASE_A3"/>
    <property type="match status" value="1"/>
</dbReference>
<dbReference type="SUPFAM" id="SSF56091">
    <property type="entry name" value="DNA ligase/mRNA capping enzyme, catalytic domain"/>
    <property type="match status" value="1"/>
</dbReference>
<dbReference type="EMBL" id="KE126862">
    <property type="protein sequence ID" value="EPB65905.1"/>
    <property type="molecule type" value="Genomic_DNA"/>
</dbReference>
<evidence type="ECO:0000259" key="1">
    <source>
        <dbReference type="PROSITE" id="PS50160"/>
    </source>
</evidence>
<dbReference type="GO" id="GO:0005958">
    <property type="term" value="C:DNA-dependent protein kinase-DNA ligase 4 complex"/>
    <property type="evidence" value="ECO:0007669"/>
    <property type="project" value="TreeGrafter"/>
</dbReference>
<dbReference type="InterPro" id="IPR012310">
    <property type="entry name" value="DNA_ligase_ATP-dep_cent"/>
</dbReference>
<dbReference type="GO" id="GO:0003910">
    <property type="term" value="F:DNA ligase (ATP) activity"/>
    <property type="evidence" value="ECO:0007669"/>
    <property type="project" value="InterPro"/>
</dbReference>
<dbReference type="Gene3D" id="3.30.470.30">
    <property type="entry name" value="DNA ligase/mRNA capping enzyme"/>
    <property type="match status" value="1"/>
</dbReference>
<dbReference type="AlphaFoldDB" id="A0A0D6L476"/>
<dbReference type="GO" id="GO:0006303">
    <property type="term" value="P:double-strand break repair via nonhomologous end joining"/>
    <property type="evidence" value="ECO:0007669"/>
    <property type="project" value="TreeGrafter"/>
</dbReference>
<evidence type="ECO:0000313" key="2">
    <source>
        <dbReference type="EMBL" id="EPB65905.1"/>
    </source>
</evidence>
<reference evidence="2 3" key="1">
    <citation type="submission" date="2013-05" db="EMBL/GenBank/DDBJ databases">
        <title>Draft genome of the parasitic nematode Anyclostoma ceylanicum.</title>
        <authorList>
            <person name="Mitreva M."/>
        </authorList>
    </citation>
    <scope>NUCLEOTIDE SEQUENCE [LARGE SCALE GENOMIC DNA]</scope>
</reference>
<gene>
    <name evidence="2" type="ORF">ANCCEY_15017</name>
</gene>
<name>A0A0D6L476_9BILA</name>
<dbReference type="GO" id="GO:0006297">
    <property type="term" value="P:nucleotide-excision repair, DNA gap filling"/>
    <property type="evidence" value="ECO:0007669"/>
    <property type="project" value="TreeGrafter"/>
</dbReference>
<sequence>MNAPLHQRIRALDAAILKDNTHIDTIAVAPRKTVTTKEEVEQLFAQALGAGEEGIVVKRKDVTYQPGTRMTKSGWFKLKAYLGDNELDVAVKTSGEGNFVSCLLPRIRSCQLTLP</sequence>
<feature type="domain" description="ATP-dependent DNA ligase family profile" evidence="1">
    <location>
        <begin position="1"/>
        <end position="79"/>
    </location>
</feature>
<dbReference type="GO" id="GO:0005524">
    <property type="term" value="F:ATP binding"/>
    <property type="evidence" value="ECO:0007669"/>
    <property type="project" value="InterPro"/>
</dbReference>
<accession>A0A0D6L476</accession>
<dbReference type="Pfam" id="PF01068">
    <property type="entry name" value="DNA_ligase_A_M"/>
    <property type="match status" value="1"/>
</dbReference>
<keyword evidence="3" id="KW-1185">Reference proteome</keyword>
<dbReference type="GO" id="GO:0032807">
    <property type="term" value="C:DNA ligase IV complex"/>
    <property type="evidence" value="ECO:0007669"/>
    <property type="project" value="TreeGrafter"/>
</dbReference>
<evidence type="ECO:0000313" key="3">
    <source>
        <dbReference type="Proteomes" id="UP000054495"/>
    </source>
</evidence>
<dbReference type="InterPro" id="IPR029710">
    <property type="entry name" value="LIG4"/>
</dbReference>
<dbReference type="Proteomes" id="UP000054495">
    <property type="component" value="Unassembled WGS sequence"/>
</dbReference>
<dbReference type="PANTHER" id="PTHR45997:SF1">
    <property type="entry name" value="DNA LIGASE 4"/>
    <property type="match status" value="1"/>
</dbReference>
<protein>
    <recommendedName>
        <fullName evidence="1">ATP-dependent DNA ligase family profile domain-containing protein</fullName>
    </recommendedName>
</protein>
<organism evidence="2 3">
    <name type="scientific">Ancylostoma ceylanicum</name>
    <dbReference type="NCBI Taxonomy" id="53326"/>
    <lineage>
        <taxon>Eukaryota</taxon>
        <taxon>Metazoa</taxon>
        <taxon>Ecdysozoa</taxon>
        <taxon>Nematoda</taxon>
        <taxon>Chromadorea</taxon>
        <taxon>Rhabditida</taxon>
        <taxon>Rhabditina</taxon>
        <taxon>Rhabditomorpha</taxon>
        <taxon>Strongyloidea</taxon>
        <taxon>Ancylostomatidae</taxon>
        <taxon>Ancylostomatinae</taxon>
        <taxon>Ancylostoma</taxon>
    </lineage>
</organism>